<proteinExistence type="predicted"/>
<organism evidence="1 2">
    <name type="scientific">Thiothrix lacustris</name>
    <dbReference type="NCBI Taxonomy" id="525917"/>
    <lineage>
        <taxon>Bacteria</taxon>
        <taxon>Pseudomonadati</taxon>
        <taxon>Pseudomonadota</taxon>
        <taxon>Gammaproteobacteria</taxon>
        <taxon>Thiotrichales</taxon>
        <taxon>Thiotrichaceae</taxon>
        <taxon>Thiothrix</taxon>
    </lineage>
</organism>
<dbReference type="EMBL" id="MTEJ01000648">
    <property type="protein sequence ID" value="OQX00394.1"/>
    <property type="molecule type" value="Genomic_DNA"/>
</dbReference>
<dbReference type="AlphaFoldDB" id="A0A1Y1Q9A8"/>
<comment type="caution">
    <text evidence="1">The sequence shown here is derived from an EMBL/GenBank/DDBJ whole genome shotgun (WGS) entry which is preliminary data.</text>
</comment>
<evidence type="ECO:0000313" key="2">
    <source>
        <dbReference type="Proteomes" id="UP000192491"/>
    </source>
</evidence>
<evidence type="ECO:0000313" key="1">
    <source>
        <dbReference type="EMBL" id="OQX00394.1"/>
    </source>
</evidence>
<dbReference type="Proteomes" id="UP000192491">
    <property type="component" value="Unassembled WGS sequence"/>
</dbReference>
<protein>
    <submittedName>
        <fullName evidence="1">Uncharacterized protein</fullName>
    </submittedName>
</protein>
<sequence length="297" mass="33323">MGFIESLFSGVRVFVSELVTVVAKAVRVVLEEIDHSSFGRAATQLVQGATRKYFSTAQDLVDEERELAEKFVRDGRRSETDAERLQEIAAERETLRKQIDAAKASNAAQEFRENQDQVVAVAPSDDEASASIGIIASKTCPECGETMRIRQGGFNDKTKRRNFYWQCTSAKFSCPTIKLDPMKERASVIRKQDPNLDLSTPDRRAIWERKDVLVETASRLRNALGDDDSEIVCPAHLLPMKLLPRSQADGRLLTTYEYVCLAVDSEGRACQHRIPLETFPQVSEALRRREGQGIINS</sequence>
<accession>A0A1Y1Q9A8</accession>
<name>A0A1Y1Q9A8_9GAMM</name>
<reference evidence="1 2" key="1">
    <citation type="submission" date="2017-01" db="EMBL/GenBank/DDBJ databases">
        <title>Novel large sulfur bacteria in the metagenomes of groundwater-fed chemosynthetic microbial mats in the Lake Huron basin.</title>
        <authorList>
            <person name="Sharrar A.M."/>
            <person name="Flood B.E."/>
            <person name="Bailey J.V."/>
            <person name="Jones D.S."/>
            <person name="Biddanda B."/>
            <person name="Ruberg S.A."/>
            <person name="Marcus D.N."/>
            <person name="Dick G.J."/>
        </authorList>
    </citation>
    <scope>NUCLEOTIDE SEQUENCE [LARGE SCALE GENOMIC DNA]</scope>
    <source>
        <strain evidence="1">A8</strain>
    </source>
</reference>
<gene>
    <name evidence="1" type="ORF">BWK73_48555</name>
</gene>